<evidence type="ECO:0000313" key="10">
    <source>
        <dbReference type="EMBL" id="MET4576464.1"/>
    </source>
</evidence>
<dbReference type="InterPro" id="IPR003594">
    <property type="entry name" value="HATPase_dom"/>
</dbReference>
<evidence type="ECO:0000259" key="9">
    <source>
        <dbReference type="PROSITE" id="PS50110"/>
    </source>
</evidence>
<evidence type="ECO:0000256" key="3">
    <source>
        <dbReference type="ARBA" id="ARBA00022553"/>
    </source>
</evidence>
<keyword evidence="4 10" id="KW-0808">Transferase</keyword>
<dbReference type="CDD" id="cd00156">
    <property type="entry name" value="REC"/>
    <property type="match status" value="1"/>
</dbReference>
<dbReference type="Pfam" id="PF00512">
    <property type="entry name" value="HisKA"/>
    <property type="match status" value="1"/>
</dbReference>
<dbReference type="InterPro" id="IPR004358">
    <property type="entry name" value="Sig_transdc_His_kin-like_C"/>
</dbReference>
<dbReference type="InterPro" id="IPR001789">
    <property type="entry name" value="Sig_transdc_resp-reg_receiver"/>
</dbReference>
<dbReference type="PRINTS" id="PR00344">
    <property type="entry name" value="BCTRLSENSOR"/>
</dbReference>
<dbReference type="PROSITE" id="PS50110">
    <property type="entry name" value="RESPONSE_REGULATORY"/>
    <property type="match status" value="1"/>
</dbReference>
<dbReference type="InterPro" id="IPR003661">
    <property type="entry name" value="HisK_dim/P_dom"/>
</dbReference>
<evidence type="ECO:0000256" key="2">
    <source>
        <dbReference type="ARBA" id="ARBA00012438"/>
    </source>
</evidence>
<dbReference type="EMBL" id="JBEPSH010000003">
    <property type="protein sequence ID" value="MET4576464.1"/>
    <property type="molecule type" value="Genomic_DNA"/>
</dbReference>
<dbReference type="PANTHER" id="PTHR43047:SF9">
    <property type="entry name" value="HISTIDINE KINASE"/>
    <property type="match status" value="1"/>
</dbReference>
<dbReference type="SUPFAM" id="SSF55874">
    <property type="entry name" value="ATPase domain of HSP90 chaperone/DNA topoisomerase II/histidine kinase"/>
    <property type="match status" value="1"/>
</dbReference>
<dbReference type="PROSITE" id="PS50109">
    <property type="entry name" value="HIS_KIN"/>
    <property type="match status" value="1"/>
</dbReference>
<keyword evidence="3 6" id="KW-0597">Phosphoprotein</keyword>
<protein>
    <recommendedName>
        <fullName evidence="2">histidine kinase</fullName>
        <ecNumber evidence="2">2.7.13.3</ecNumber>
    </recommendedName>
</protein>
<comment type="caution">
    <text evidence="10">The sequence shown here is derived from an EMBL/GenBank/DDBJ whole genome shotgun (WGS) entry which is preliminary data.</text>
</comment>
<dbReference type="InterPro" id="IPR005467">
    <property type="entry name" value="His_kinase_dom"/>
</dbReference>
<dbReference type="InterPro" id="IPR011006">
    <property type="entry name" value="CheY-like_superfamily"/>
</dbReference>
<dbReference type="Proteomes" id="UP001549320">
    <property type="component" value="Unassembled WGS sequence"/>
</dbReference>
<comment type="catalytic activity">
    <reaction evidence="1">
        <text>ATP + protein L-histidine = ADP + protein N-phospho-L-histidine.</text>
        <dbReference type="EC" id="2.7.13.3"/>
    </reaction>
</comment>
<dbReference type="SMART" id="SM00387">
    <property type="entry name" value="HATPase_c"/>
    <property type="match status" value="1"/>
</dbReference>
<sequence>MIDRPALMWGSTAASADTPARQLQLEREALALLAKGARAMGVSSALGVPLAAWLLQGFIGVGWAWGTAALMLLATAERSYFLHRLKKAAASGPIEPRGWARGIVWRCLLVGMLFNGWNYPAMQSPEFMAAIYMFSIALMVATNAMTQLCVWPAAVWAYITPLLWGLAWQLWTVQDAHGDGRLAGGVFLLVLWGMLVAATQRFAASMQRELRTRLRNEELMDEVDEKRRLAEAASAAKSRFLAAASHDLRQPVHAMSLLGEALREQLKGSPQAPLMQQMVAGVDNFSELVDEVLDLARMDAGAVQAHMLPTEVAALLARTEASFRPTAAERGLAFWLRPPAHGGQLLVLADAALLWRVIGNLVANAVRYTPGGGVMLAVRRARMDGEPAWRFEVRDSGPGIAEPHREAIFDEFYQAHDAHRSRTGADGHGLGLAVARRMARLMGTDVRLHPDSKRGAGSVFSVTLKAAISSTPLGLPGMPHPEALPSSAPAPQLRGLRILVVDDDPAACQALQALLQSWGAQVATAVDPLSAADLASTACQAGQPWQVLITDHWLAAGALSKDVVDAVSPHAPGLRVAVVSGGASAHEVAALGQSGVAFLPKPVRARALREWLELTT</sequence>
<dbReference type="CDD" id="cd00082">
    <property type="entry name" value="HisKA"/>
    <property type="match status" value="1"/>
</dbReference>
<name>A0ABV2Q611_9BURK</name>
<dbReference type="InterPro" id="IPR036097">
    <property type="entry name" value="HisK_dim/P_sf"/>
</dbReference>
<evidence type="ECO:0000256" key="5">
    <source>
        <dbReference type="ARBA" id="ARBA00022777"/>
    </source>
</evidence>
<keyword evidence="11" id="KW-1185">Reference proteome</keyword>
<evidence type="ECO:0000256" key="7">
    <source>
        <dbReference type="SAM" id="Phobius"/>
    </source>
</evidence>
<feature type="transmembrane region" description="Helical" evidence="7">
    <location>
        <begin position="50"/>
        <end position="76"/>
    </location>
</feature>
<feature type="modified residue" description="4-aspartylphosphate" evidence="6">
    <location>
        <position position="551"/>
    </location>
</feature>
<keyword evidence="5 10" id="KW-0418">Kinase</keyword>
<gene>
    <name evidence="10" type="ORF">ABIE13_001573</name>
</gene>
<dbReference type="Gene3D" id="3.40.50.2300">
    <property type="match status" value="1"/>
</dbReference>
<dbReference type="SMART" id="SM00448">
    <property type="entry name" value="REC"/>
    <property type="match status" value="1"/>
</dbReference>
<feature type="transmembrane region" description="Helical" evidence="7">
    <location>
        <begin position="153"/>
        <end position="171"/>
    </location>
</feature>
<feature type="transmembrane region" description="Helical" evidence="7">
    <location>
        <begin position="127"/>
        <end position="146"/>
    </location>
</feature>
<dbReference type="PANTHER" id="PTHR43047">
    <property type="entry name" value="TWO-COMPONENT HISTIDINE PROTEIN KINASE"/>
    <property type="match status" value="1"/>
</dbReference>
<evidence type="ECO:0000313" key="11">
    <source>
        <dbReference type="Proteomes" id="UP001549320"/>
    </source>
</evidence>
<reference evidence="10 11" key="1">
    <citation type="submission" date="2024-06" db="EMBL/GenBank/DDBJ databases">
        <title>Sorghum-associated microbial communities from plants grown in Nebraska, USA.</title>
        <authorList>
            <person name="Schachtman D."/>
        </authorList>
    </citation>
    <scope>NUCLEOTIDE SEQUENCE [LARGE SCALE GENOMIC DNA]</scope>
    <source>
        <strain evidence="10 11">2709</strain>
    </source>
</reference>
<evidence type="ECO:0000256" key="4">
    <source>
        <dbReference type="ARBA" id="ARBA00022679"/>
    </source>
</evidence>
<dbReference type="InterPro" id="IPR036890">
    <property type="entry name" value="HATPase_C_sf"/>
</dbReference>
<dbReference type="SUPFAM" id="SSF52172">
    <property type="entry name" value="CheY-like"/>
    <property type="match status" value="1"/>
</dbReference>
<evidence type="ECO:0000259" key="8">
    <source>
        <dbReference type="PROSITE" id="PS50109"/>
    </source>
</evidence>
<feature type="domain" description="Response regulatory" evidence="9">
    <location>
        <begin position="497"/>
        <end position="616"/>
    </location>
</feature>
<accession>A0ABV2Q611</accession>
<feature type="domain" description="Histidine kinase" evidence="8">
    <location>
        <begin position="243"/>
        <end position="468"/>
    </location>
</feature>
<organism evidence="10 11">
    <name type="scientific">Ottowia thiooxydans</name>
    <dbReference type="NCBI Taxonomy" id="219182"/>
    <lineage>
        <taxon>Bacteria</taxon>
        <taxon>Pseudomonadati</taxon>
        <taxon>Pseudomonadota</taxon>
        <taxon>Betaproteobacteria</taxon>
        <taxon>Burkholderiales</taxon>
        <taxon>Comamonadaceae</taxon>
        <taxon>Ottowia</taxon>
    </lineage>
</organism>
<evidence type="ECO:0000256" key="1">
    <source>
        <dbReference type="ARBA" id="ARBA00000085"/>
    </source>
</evidence>
<dbReference type="Pfam" id="PF02518">
    <property type="entry name" value="HATPase_c"/>
    <property type="match status" value="1"/>
</dbReference>
<proteinExistence type="predicted"/>
<dbReference type="Gene3D" id="1.10.287.130">
    <property type="match status" value="1"/>
</dbReference>
<dbReference type="RefSeq" id="WP_354442547.1">
    <property type="nucleotide sequence ID" value="NZ_JBEPSH010000003.1"/>
</dbReference>
<keyword evidence="7" id="KW-0812">Transmembrane</keyword>
<dbReference type="SMART" id="SM00388">
    <property type="entry name" value="HisKA"/>
    <property type="match status" value="1"/>
</dbReference>
<dbReference type="EC" id="2.7.13.3" evidence="2"/>
<dbReference type="GO" id="GO:0004673">
    <property type="term" value="F:protein histidine kinase activity"/>
    <property type="evidence" value="ECO:0007669"/>
    <property type="project" value="UniProtKB-EC"/>
</dbReference>
<dbReference type="Gene3D" id="3.30.565.10">
    <property type="entry name" value="Histidine kinase-like ATPase, C-terminal domain"/>
    <property type="match status" value="1"/>
</dbReference>
<dbReference type="SUPFAM" id="SSF47384">
    <property type="entry name" value="Homodimeric domain of signal transducing histidine kinase"/>
    <property type="match status" value="1"/>
</dbReference>
<keyword evidence="7" id="KW-1133">Transmembrane helix</keyword>
<keyword evidence="7" id="KW-0472">Membrane</keyword>
<evidence type="ECO:0000256" key="6">
    <source>
        <dbReference type="PROSITE-ProRule" id="PRU00169"/>
    </source>
</evidence>
<feature type="transmembrane region" description="Helical" evidence="7">
    <location>
        <begin position="183"/>
        <end position="204"/>
    </location>
</feature>